<organism evidence="8 9">
    <name type="scientific">Frankliniella occidentalis</name>
    <name type="common">Western flower thrips</name>
    <name type="synonym">Euthrips occidentalis</name>
    <dbReference type="NCBI Taxonomy" id="133901"/>
    <lineage>
        <taxon>Eukaryota</taxon>
        <taxon>Metazoa</taxon>
        <taxon>Ecdysozoa</taxon>
        <taxon>Arthropoda</taxon>
        <taxon>Hexapoda</taxon>
        <taxon>Insecta</taxon>
        <taxon>Pterygota</taxon>
        <taxon>Neoptera</taxon>
        <taxon>Paraneoptera</taxon>
        <taxon>Thysanoptera</taxon>
        <taxon>Terebrantia</taxon>
        <taxon>Thripoidea</taxon>
        <taxon>Thripidae</taxon>
        <taxon>Frankliniella</taxon>
    </lineage>
</organism>
<evidence type="ECO:0000256" key="4">
    <source>
        <dbReference type="ARBA" id="ARBA00022989"/>
    </source>
</evidence>
<comment type="subcellular location">
    <subcellularLocation>
        <location evidence="1">Membrane</location>
        <topology evidence="1">Multi-pass membrane protein</topology>
    </subcellularLocation>
</comment>
<dbReference type="InterPro" id="IPR045231">
    <property type="entry name" value="Yip1/4-like"/>
</dbReference>
<dbReference type="CTD" id="34696"/>
<accession>A0A6J1RW87</accession>
<dbReference type="GO" id="GO:0016020">
    <property type="term" value="C:membrane"/>
    <property type="evidence" value="ECO:0007669"/>
    <property type="project" value="UniProtKB-SubCell"/>
</dbReference>
<dbReference type="GO" id="GO:0005802">
    <property type="term" value="C:trans-Golgi network"/>
    <property type="evidence" value="ECO:0007669"/>
    <property type="project" value="TreeGrafter"/>
</dbReference>
<dbReference type="PANTHER" id="PTHR21236:SF2">
    <property type="entry name" value="PROTEIN YIPF"/>
    <property type="match status" value="1"/>
</dbReference>
<dbReference type="GeneID" id="113202857"/>
<evidence type="ECO:0000256" key="3">
    <source>
        <dbReference type="ARBA" id="ARBA00022692"/>
    </source>
</evidence>
<dbReference type="GO" id="GO:0048280">
    <property type="term" value="P:vesicle fusion with Golgi apparatus"/>
    <property type="evidence" value="ECO:0007669"/>
    <property type="project" value="TreeGrafter"/>
</dbReference>
<dbReference type="KEGG" id="foc:113202857"/>
<dbReference type="GO" id="GO:0006888">
    <property type="term" value="P:endoplasmic reticulum to Golgi vesicle-mediated transport"/>
    <property type="evidence" value="ECO:0007669"/>
    <property type="project" value="InterPro"/>
</dbReference>
<feature type="transmembrane region" description="Helical" evidence="7">
    <location>
        <begin position="153"/>
        <end position="171"/>
    </location>
</feature>
<feature type="transmembrane region" description="Helical" evidence="7">
    <location>
        <begin position="128"/>
        <end position="147"/>
    </location>
</feature>
<dbReference type="Proteomes" id="UP000504606">
    <property type="component" value="Unplaced"/>
</dbReference>
<feature type="transmembrane region" description="Helical" evidence="7">
    <location>
        <begin position="183"/>
        <end position="203"/>
    </location>
</feature>
<keyword evidence="8" id="KW-1185">Reference proteome</keyword>
<evidence type="ECO:0000256" key="6">
    <source>
        <dbReference type="SAM" id="MobiDB-lite"/>
    </source>
</evidence>
<comment type="similarity">
    <text evidence="2">Belongs to the YIP1 family.</text>
</comment>
<evidence type="ECO:0000256" key="7">
    <source>
        <dbReference type="SAM" id="Phobius"/>
    </source>
</evidence>
<feature type="transmembrane region" description="Helical" evidence="7">
    <location>
        <begin position="242"/>
        <end position="259"/>
    </location>
</feature>
<evidence type="ECO:0000256" key="5">
    <source>
        <dbReference type="ARBA" id="ARBA00023136"/>
    </source>
</evidence>
<evidence type="ECO:0000313" key="8">
    <source>
        <dbReference type="Proteomes" id="UP000504606"/>
    </source>
</evidence>
<reference evidence="9" key="1">
    <citation type="submission" date="2025-08" db="UniProtKB">
        <authorList>
            <consortium name="RefSeq"/>
        </authorList>
    </citation>
    <scope>IDENTIFICATION</scope>
    <source>
        <tissue evidence="9">Whole organism</tissue>
    </source>
</reference>
<dbReference type="AlphaFoldDB" id="A0A6J1RW87"/>
<evidence type="ECO:0000256" key="2">
    <source>
        <dbReference type="ARBA" id="ARBA00010596"/>
    </source>
</evidence>
<evidence type="ECO:0000313" key="9">
    <source>
        <dbReference type="RefSeq" id="XP_026273087.1"/>
    </source>
</evidence>
<keyword evidence="3 7" id="KW-0812">Transmembrane</keyword>
<dbReference type="PANTHER" id="PTHR21236">
    <property type="entry name" value="GOLGI MEMBRANE PROTEIN YIP1"/>
    <property type="match status" value="1"/>
</dbReference>
<sequence>MAYPNLENNQYWSQPNPGQVSYDLNFSDTDFSQSAQQGLDFQSFSTPNDNYGLPPTSASTYGGYNEPDSFMNPETTKSGDEFDDEPPLMEELGIDPDRIIAKTLAVLNPFHGQAVTDDANFLLQDADLAGPVLFCLLLGACLLLSGGKVPFGYIYGLAMISCIVMYGLLNLMTTNVSISLSSVASVLGYCLLPVVGLSGLGIFLPLTGIFGLISGLVIVFWCALSASRLFVTMSSDPQQRPLVAYPCCLLYGVFALIVIF</sequence>
<dbReference type="OrthoDB" id="440385at2759"/>
<proteinExistence type="inferred from homology"/>
<dbReference type="RefSeq" id="XP_026273087.1">
    <property type="nucleotide sequence ID" value="XM_026417302.2"/>
</dbReference>
<keyword evidence="5 7" id="KW-0472">Membrane</keyword>
<keyword evidence="4 7" id="KW-1133">Transmembrane helix</keyword>
<feature type="transmembrane region" description="Helical" evidence="7">
    <location>
        <begin position="209"/>
        <end position="230"/>
    </location>
</feature>
<name>A0A6J1RW87_FRAOC</name>
<evidence type="ECO:0000256" key="1">
    <source>
        <dbReference type="ARBA" id="ARBA00004141"/>
    </source>
</evidence>
<gene>
    <name evidence="9" type="primary">LOC113202857</name>
</gene>
<protein>
    <submittedName>
        <fullName evidence="9">Protein YIPF7</fullName>
    </submittedName>
</protein>
<feature type="region of interest" description="Disordered" evidence="6">
    <location>
        <begin position="1"/>
        <end position="26"/>
    </location>
</feature>